<proteinExistence type="predicted"/>
<dbReference type="RefSeq" id="WP_187023572.1">
    <property type="nucleotide sequence ID" value="NZ_JACOPB010000013.1"/>
</dbReference>
<evidence type="ECO:0000313" key="3">
    <source>
        <dbReference type="Proteomes" id="UP000634672"/>
    </source>
</evidence>
<organism evidence="2 3">
    <name type="scientific">Hungatella hominis</name>
    <dbReference type="NCBI Taxonomy" id="2763050"/>
    <lineage>
        <taxon>Bacteria</taxon>
        <taxon>Bacillati</taxon>
        <taxon>Bacillota</taxon>
        <taxon>Clostridia</taxon>
        <taxon>Lachnospirales</taxon>
        <taxon>Lachnospiraceae</taxon>
        <taxon>Hungatella</taxon>
    </lineage>
</organism>
<evidence type="ECO:0000256" key="1">
    <source>
        <dbReference type="SAM" id="MobiDB-lite"/>
    </source>
</evidence>
<evidence type="ECO:0008006" key="4">
    <source>
        <dbReference type="Google" id="ProtNLM"/>
    </source>
</evidence>
<feature type="compositionally biased region" description="Basic and acidic residues" evidence="1">
    <location>
        <begin position="108"/>
        <end position="142"/>
    </location>
</feature>
<dbReference type="EMBL" id="JACOPB010000013">
    <property type="protein sequence ID" value="MBC5710848.1"/>
    <property type="molecule type" value="Genomic_DNA"/>
</dbReference>
<gene>
    <name evidence="2" type="ORF">H8S75_23185</name>
</gene>
<reference evidence="2 3" key="1">
    <citation type="submission" date="2020-08" db="EMBL/GenBank/DDBJ databases">
        <title>Genome public.</title>
        <authorList>
            <person name="Liu C."/>
            <person name="Sun Q."/>
        </authorList>
    </citation>
    <scope>NUCLEOTIDE SEQUENCE [LARGE SCALE GENOMIC DNA]</scope>
    <source>
        <strain evidence="2 3">NSJ-66</strain>
    </source>
</reference>
<accession>A0ABR7HCE4</accession>
<name>A0ABR7HCE4_9FIRM</name>
<keyword evidence="3" id="KW-1185">Reference proteome</keyword>
<feature type="region of interest" description="Disordered" evidence="1">
    <location>
        <begin position="108"/>
        <end position="150"/>
    </location>
</feature>
<dbReference type="Proteomes" id="UP000634672">
    <property type="component" value="Unassembled WGS sequence"/>
</dbReference>
<feature type="compositionally biased region" description="Low complexity" evidence="1">
    <location>
        <begin position="245"/>
        <end position="263"/>
    </location>
</feature>
<comment type="caution">
    <text evidence="2">The sequence shown here is derived from an EMBL/GenBank/DDBJ whole genome shotgun (WGS) entry which is preliminary data.</text>
</comment>
<sequence length="288" mass="33801">MGNDGNYIKIFRGLLEWEWYQDINTKTLFLHMLLKANWKEGKFQGTTVPRGSFVSSIKTLAMETSLTEREIRTGISHLKSTGEVTSRSTNKFTVFTVVNYNLYQASDRQDDNQLTSERHSNDKRTTTIEERKKERREEDNNNRGKKNATVFPPDSFEMKCVDMLITALIENYPGSKVPDTVEKKFKWCEQIEYLKRIDKRSEDDIWEALMYATTNSFWKTNIRSTKKLRDQFETLILQARNKGGKNQSQSKNQTQKPKNQFQQFPQREIDYDAIVMQDIQNMGEDRNG</sequence>
<evidence type="ECO:0000313" key="2">
    <source>
        <dbReference type="EMBL" id="MBC5710848.1"/>
    </source>
</evidence>
<protein>
    <recommendedName>
        <fullName evidence="4">DnaD domain protein</fullName>
    </recommendedName>
</protein>
<feature type="region of interest" description="Disordered" evidence="1">
    <location>
        <begin position="239"/>
        <end position="263"/>
    </location>
</feature>